<proteinExistence type="predicted"/>
<sequence length="202" mass="22052">MARRSTAGTDRLKVEVGAAEVAYRLEEAKRLVEAIPAMRRCIASIDPSTAEINNDWLACMIAEHLLGWRDAEIPVDARGENACQVLTQTGSLPEGWVPNPIGRYARGVFLPTVFGDQRRRLLWFSGIPEALKLARTLLRVPQGGLMWSRDFGGRFTLAARNPLEPWSCQSGPHCATDALAVIDAALTGVLARAEATIEATET</sequence>
<dbReference type="RefSeq" id="WP_238194322.1">
    <property type="nucleotide sequence ID" value="NZ_BPQZ01000001.1"/>
</dbReference>
<name>A0AA37WSK7_9HYPH</name>
<reference evidence="2" key="1">
    <citation type="journal article" date="2019" name="Int. J. Syst. Evol. Microbiol.">
        <title>The Global Catalogue of Microorganisms (GCM) 10K type strain sequencing project: providing services to taxonomists for standard genome sequencing and annotation.</title>
        <authorList>
            <consortium name="The Broad Institute Genomics Platform"/>
            <consortium name="The Broad Institute Genome Sequencing Center for Infectious Disease"/>
            <person name="Wu L."/>
            <person name="Ma J."/>
        </authorList>
    </citation>
    <scope>NUCLEOTIDE SEQUENCE [LARGE SCALE GENOMIC DNA]</scope>
    <source>
        <strain evidence="2">NBRC 103632</strain>
    </source>
</reference>
<dbReference type="EMBL" id="BSPL01000017">
    <property type="protein sequence ID" value="GLS71259.1"/>
    <property type="molecule type" value="Genomic_DNA"/>
</dbReference>
<gene>
    <name evidence="1" type="ORF">GCM10007890_32720</name>
</gene>
<evidence type="ECO:0000313" key="1">
    <source>
        <dbReference type="EMBL" id="GLS71259.1"/>
    </source>
</evidence>
<evidence type="ECO:0000313" key="2">
    <source>
        <dbReference type="Proteomes" id="UP001157440"/>
    </source>
</evidence>
<dbReference type="AlphaFoldDB" id="A0AA37WSK7"/>
<accession>A0AA37WSK7</accession>
<keyword evidence="2" id="KW-1185">Reference proteome</keyword>
<dbReference type="Proteomes" id="UP001157440">
    <property type="component" value="Unassembled WGS sequence"/>
</dbReference>
<protein>
    <submittedName>
        <fullName evidence="1">Uncharacterized protein</fullName>
    </submittedName>
</protein>
<organism evidence="1 2">
    <name type="scientific">Methylobacterium tardum</name>
    <dbReference type="NCBI Taxonomy" id="374432"/>
    <lineage>
        <taxon>Bacteria</taxon>
        <taxon>Pseudomonadati</taxon>
        <taxon>Pseudomonadota</taxon>
        <taxon>Alphaproteobacteria</taxon>
        <taxon>Hyphomicrobiales</taxon>
        <taxon>Methylobacteriaceae</taxon>
        <taxon>Methylobacterium</taxon>
    </lineage>
</organism>
<comment type="caution">
    <text evidence="1">The sequence shown here is derived from an EMBL/GenBank/DDBJ whole genome shotgun (WGS) entry which is preliminary data.</text>
</comment>